<dbReference type="STRING" id="1405.B7492_13245"/>
<dbReference type="EMBL" id="QVOD01000079">
    <property type="protein sequence ID" value="RFT62142.1"/>
    <property type="molecule type" value="Genomic_DNA"/>
</dbReference>
<feature type="domain" description="DUF1232" evidence="6">
    <location>
        <begin position="41"/>
        <end position="79"/>
    </location>
</feature>
<evidence type="ECO:0000259" key="6">
    <source>
        <dbReference type="Pfam" id="PF06803"/>
    </source>
</evidence>
<sequence>MEKQTLWKKFKKSSATIGKSSVYESIILYYILKKKGLPTKAKIIILAALSYYVWSIDFIPDIAAIIGIGLLDDVIAIALAHKYVRLHADAEIREKGKIKMESLFASAHA</sequence>
<evidence type="ECO:0000313" key="9">
    <source>
        <dbReference type="Proteomes" id="UP000029389"/>
    </source>
</evidence>
<evidence type="ECO:0000313" key="8">
    <source>
        <dbReference type="EMBL" id="RFT62142.1"/>
    </source>
</evidence>
<evidence type="ECO:0000256" key="5">
    <source>
        <dbReference type="SAM" id="Phobius"/>
    </source>
</evidence>
<dbReference type="Proteomes" id="UP000264294">
    <property type="component" value="Unassembled WGS sequence"/>
</dbReference>
<dbReference type="InterPro" id="IPR016983">
    <property type="entry name" value="UCP031804"/>
</dbReference>
<dbReference type="GO" id="GO:0012505">
    <property type="term" value="C:endomembrane system"/>
    <property type="evidence" value="ECO:0007669"/>
    <property type="project" value="UniProtKB-SubCell"/>
</dbReference>
<name>A0A090ZJP5_9BACI</name>
<dbReference type="AlphaFoldDB" id="A0A090ZJP5"/>
<dbReference type="PATRIC" id="fig|1405.8.peg.5111"/>
<dbReference type="Pfam" id="PF06803">
    <property type="entry name" value="DUF1232"/>
    <property type="match status" value="1"/>
</dbReference>
<keyword evidence="3 5" id="KW-1133">Transmembrane helix</keyword>
<dbReference type="PIRSF" id="PIRSF031804">
    <property type="entry name" value="UCP031804"/>
    <property type="match status" value="1"/>
</dbReference>
<accession>A0A090ZJP5</accession>
<evidence type="ECO:0000256" key="2">
    <source>
        <dbReference type="ARBA" id="ARBA00022692"/>
    </source>
</evidence>
<keyword evidence="10" id="KW-1185">Reference proteome</keyword>
<reference evidence="8 10" key="2">
    <citation type="submission" date="2018-08" db="EMBL/GenBank/DDBJ databases">
        <title>Bacillus clarus sp. nov. strain PS00077A.</title>
        <authorList>
            <person name="Mendez Acevedo M."/>
            <person name="Carroll L."/>
            <person name="Mukherjee M."/>
            <person name="Wiedmann M."/>
            <person name="Kovac J."/>
        </authorList>
    </citation>
    <scope>NUCLEOTIDE SEQUENCE [LARGE SCALE GENOMIC DNA]</scope>
    <source>
        <strain evidence="8 10">PS00077A</strain>
    </source>
</reference>
<evidence type="ECO:0000256" key="3">
    <source>
        <dbReference type="ARBA" id="ARBA00022989"/>
    </source>
</evidence>
<evidence type="ECO:0000313" key="10">
    <source>
        <dbReference type="Proteomes" id="UP000264294"/>
    </source>
</evidence>
<organism evidence="7 9">
    <name type="scientific">Bacillus clarus</name>
    <dbReference type="NCBI Taxonomy" id="2338372"/>
    <lineage>
        <taxon>Bacteria</taxon>
        <taxon>Bacillati</taxon>
        <taxon>Bacillota</taxon>
        <taxon>Bacilli</taxon>
        <taxon>Bacillales</taxon>
        <taxon>Bacillaceae</taxon>
        <taxon>Bacillus</taxon>
        <taxon>Bacillus cereus group</taxon>
    </lineage>
</organism>
<gene>
    <name evidence="8" type="ORF">D0U04_29055</name>
    <name evidence="7" type="ORF">DJ93_4961</name>
</gene>
<keyword evidence="4 5" id="KW-0472">Membrane</keyword>
<keyword evidence="2 5" id="KW-0812">Transmembrane</keyword>
<evidence type="ECO:0000256" key="4">
    <source>
        <dbReference type="ARBA" id="ARBA00023136"/>
    </source>
</evidence>
<comment type="subcellular location">
    <subcellularLocation>
        <location evidence="1">Endomembrane system</location>
        <topology evidence="1">Multi-pass membrane protein</topology>
    </subcellularLocation>
</comment>
<evidence type="ECO:0000256" key="1">
    <source>
        <dbReference type="ARBA" id="ARBA00004127"/>
    </source>
</evidence>
<evidence type="ECO:0000313" key="7">
    <source>
        <dbReference type="EMBL" id="KFN04436.1"/>
    </source>
</evidence>
<proteinExistence type="predicted"/>
<comment type="caution">
    <text evidence="7">The sequence shown here is derived from an EMBL/GenBank/DDBJ whole genome shotgun (WGS) entry which is preliminary data.</text>
</comment>
<dbReference type="EMBL" id="JMQC01000008">
    <property type="protein sequence ID" value="KFN04436.1"/>
    <property type="molecule type" value="Genomic_DNA"/>
</dbReference>
<dbReference type="RefSeq" id="WP_042983754.1">
    <property type="nucleotide sequence ID" value="NZ_JMQC01000008.1"/>
</dbReference>
<protein>
    <submittedName>
        <fullName evidence="8">DUF1232 domain-containing protein</fullName>
    </submittedName>
</protein>
<reference evidence="7 9" key="1">
    <citation type="submission" date="2014-04" db="EMBL/GenBank/DDBJ databases">
        <authorList>
            <person name="Bishop-Lilly K.A."/>
            <person name="Broomall S.M."/>
            <person name="Chain P.S."/>
            <person name="Chertkov O."/>
            <person name="Coyne S.R."/>
            <person name="Daligault H.E."/>
            <person name="Davenport K.W."/>
            <person name="Erkkila T."/>
            <person name="Frey K.G."/>
            <person name="Gibbons H.S."/>
            <person name="Gu W."/>
            <person name="Jaissle J."/>
            <person name="Johnson S.L."/>
            <person name="Koroleva G.I."/>
            <person name="Ladner J.T."/>
            <person name="Lo C.-C."/>
            <person name="Minogue T.D."/>
            <person name="Munk C."/>
            <person name="Palacios G.F."/>
            <person name="Redden C.L."/>
            <person name="Rosenzweig C.N."/>
            <person name="Scholz M.B."/>
            <person name="Teshima H."/>
            <person name="Xu Y."/>
        </authorList>
    </citation>
    <scope>NUCLEOTIDE SEQUENCE [LARGE SCALE GENOMIC DNA]</scope>
    <source>
        <strain evidence="7 9">BHP</strain>
    </source>
</reference>
<dbReference type="InterPro" id="IPR010652">
    <property type="entry name" value="DUF1232"/>
</dbReference>
<dbReference type="Proteomes" id="UP000029389">
    <property type="component" value="Unassembled WGS sequence"/>
</dbReference>
<feature type="transmembrane region" description="Helical" evidence="5">
    <location>
        <begin position="39"/>
        <end position="56"/>
    </location>
</feature>